<accession>A0ACB8FJ44</accession>
<comment type="caution">
    <text evidence="1">The sequence shown here is derived from an EMBL/GenBank/DDBJ whole genome shotgun (WGS) entry which is preliminary data.</text>
</comment>
<dbReference type="Proteomes" id="UP000827872">
    <property type="component" value="Linkage Group LG04"/>
</dbReference>
<proteinExistence type="predicted"/>
<sequence>MYEDSGEVAFWQEDFVEDCPVLHEISRMEIKCFALLVCKCKEKSSFSQILFSTSIGLVNAKEVQASSGLDPGLDGCARIGRAPTL</sequence>
<protein>
    <submittedName>
        <fullName evidence="1">Uncharacterized protein</fullName>
    </submittedName>
</protein>
<evidence type="ECO:0000313" key="2">
    <source>
        <dbReference type="Proteomes" id="UP000827872"/>
    </source>
</evidence>
<reference evidence="1" key="1">
    <citation type="submission" date="2021-08" db="EMBL/GenBank/DDBJ databases">
        <title>The first chromosome-level gecko genome reveals the dynamic sex chromosomes of Neotropical dwarf geckos (Sphaerodactylidae: Sphaerodactylus).</title>
        <authorList>
            <person name="Pinto B.J."/>
            <person name="Keating S.E."/>
            <person name="Gamble T."/>
        </authorList>
    </citation>
    <scope>NUCLEOTIDE SEQUENCE</scope>
    <source>
        <strain evidence="1">TG3544</strain>
    </source>
</reference>
<dbReference type="EMBL" id="CM037617">
    <property type="protein sequence ID" value="KAH8005501.1"/>
    <property type="molecule type" value="Genomic_DNA"/>
</dbReference>
<organism evidence="1 2">
    <name type="scientific">Sphaerodactylus townsendi</name>
    <dbReference type="NCBI Taxonomy" id="933632"/>
    <lineage>
        <taxon>Eukaryota</taxon>
        <taxon>Metazoa</taxon>
        <taxon>Chordata</taxon>
        <taxon>Craniata</taxon>
        <taxon>Vertebrata</taxon>
        <taxon>Euteleostomi</taxon>
        <taxon>Lepidosauria</taxon>
        <taxon>Squamata</taxon>
        <taxon>Bifurcata</taxon>
        <taxon>Gekkota</taxon>
        <taxon>Sphaerodactylidae</taxon>
        <taxon>Sphaerodactylus</taxon>
    </lineage>
</organism>
<gene>
    <name evidence="1" type="ORF">K3G42_029248</name>
</gene>
<name>A0ACB8FJ44_9SAUR</name>
<evidence type="ECO:0000313" key="1">
    <source>
        <dbReference type="EMBL" id="KAH8005501.1"/>
    </source>
</evidence>
<keyword evidence="2" id="KW-1185">Reference proteome</keyword>